<comment type="caution">
    <text evidence="4">The sequence shown here is derived from an EMBL/GenBank/DDBJ whole genome shotgun (WGS) entry which is preliminary data.</text>
</comment>
<dbReference type="RefSeq" id="WP_189097633.1">
    <property type="nucleotide sequence ID" value="NZ_BMND01000008.1"/>
</dbReference>
<dbReference type="InterPro" id="IPR046675">
    <property type="entry name" value="DUF6545"/>
</dbReference>
<evidence type="ECO:0000313" key="5">
    <source>
        <dbReference type="Proteomes" id="UP000600080"/>
    </source>
</evidence>
<feature type="transmembrane region" description="Helical" evidence="2">
    <location>
        <begin position="36"/>
        <end position="54"/>
    </location>
</feature>
<dbReference type="Proteomes" id="UP000600080">
    <property type="component" value="Unassembled WGS sequence"/>
</dbReference>
<keyword evidence="5" id="KW-1185">Reference proteome</keyword>
<feature type="compositionally biased region" description="Low complexity" evidence="1">
    <location>
        <begin position="366"/>
        <end position="375"/>
    </location>
</feature>
<keyword evidence="2" id="KW-1133">Transmembrane helix</keyword>
<organism evidence="4 5">
    <name type="scientific">Streptomyces kronopolitis</name>
    <dbReference type="NCBI Taxonomy" id="1612435"/>
    <lineage>
        <taxon>Bacteria</taxon>
        <taxon>Bacillati</taxon>
        <taxon>Actinomycetota</taxon>
        <taxon>Actinomycetes</taxon>
        <taxon>Kitasatosporales</taxon>
        <taxon>Streptomycetaceae</taxon>
        <taxon>Streptomyces</taxon>
    </lineage>
</organism>
<feature type="domain" description="DUF6545" evidence="3">
    <location>
        <begin position="230"/>
        <end position="363"/>
    </location>
</feature>
<feature type="transmembrane region" description="Helical" evidence="2">
    <location>
        <begin position="212"/>
        <end position="230"/>
    </location>
</feature>
<reference evidence="5" key="1">
    <citation type="journal article" date="2019" name="Int. J. Syst. Evol. Microbiol.">
        <title>The Global Catalogue of Microorganisms (GCM) 10K type strain sequencing project: providing services to taxonomists for standard genome sequencing and annotation.</title>
        <authorList>
            <consortium name="The Broad Institute Genomics Platform"/>
            <consortium name="The Broad Institute Genome Sequencing Center for Infectious Disease"/>
            <person name="Wu L."/>
            <person name="Ma J."/>
        </authorList>
    </citation>
    <scope>NUCLEOTIDE SEQUENCE [LARGE SCALE GENOMIC DNA]</scope>
    <source>
        <strain evidence="5">CGMCC 4.7323</strain>
    </source>
</reference>
<dbReference type="EMBL" id="BMND01000008">
    <property type="protein sequence ID" value="GGN43321.1"/>
    <property type="molecule type" value="Genomic_DNA"/>
</dbReference>
<accession>A0ABQ2JBP5</accession>
<feature type="transmembrane region" description="Helical" evidence="2">
    <location>
        <begin position="169"/>
        <end position="192"/>
    </location>
</feature>
<protein>
    <recommendedName>
        <fullName evidence="3">DUF6545 domain-containing protein</fullName>
    </recommendedName>
</protein>
<proteinExistence type="predicted"/>
<sequence>MFTAAIWVNTMGIVSLWLASVFRARAAVRGTGAQRALWVAVTLIALTTLVHQPAVTGTLSGWTGDIGIVNLATQLLDVTASTLMLYFVVKSVGGMRHSARALAAGAVLAVALCTANFALAPEGAIATPEVDLPFSYALALLGFHLVADAIVAAVCFRQAARASSRQLRWAFSSFALGTALTCVSWVLYLLYAATHVPYLQGPGKALTGIEEMLQAFGVALPGLIVLRRRLSARRALWRLWPLWQDLTEVTPHVRLTPQQGRFRGVTATGIALDVALQRVVVEIRDAILELSAYADVNDANWAAPHTAASIEDTAAVTACWLPRAKAARLSGRSPSVQAQRDSLPGGMNLDGEIAFLLRLRDALAAPPTRAAATAPPDQPARDASIPTR</sequence>
<feature type="region of interest" description="Disordered" evidence="1">
    <location>
        <begin position="366"/>
        <end position="388"/>
    </location>
</feature>
<dbReference type="GeneID" id="301548255"/>
<feature type="transmembrane region" description="Helical" evidence="2">
    <location>
        <begin position="134"/>
        <end position="157"/>
    </location>
</feature>
<dbReference type="NCBIfam" id="NF042915">
    <property type="entry name" value="MAB_1171c_fam"/>
    <property type="match status" value="1"/>
</dbReference>
<keyword evidence="2" id="KW-0472">Membrane</keyword>
<evidence type="ECO:0000256" key="1">
    <source>
        <dbReference type="SAM" id="MobiDB-lite"/>
    </source>
</evidence>
<dbReference type="InterPro" id="IPR050039">
    <property type="entry name" value="MAB_1171c-like"/>
</dbReference>
<evidence type="ECO:0000256" key="2">
    <source>
        <dbReference type="SAM" id="Phobius"/>
    </source>
</evidence>
<dbReference type="Pfam" id="PF20182">
    <property type="entry name" value="DUF6545"/>
    <property type="match status" value="1"/>
</dbReference>
<name>A0ABQ2JBP5_9ACTN</name>
<evidence type="ECO:0000313" key="4">
    <source>
        <dbReference type="EMBL" id="GGN43321.1"/>
    </source>
</evidence>
<feature type="transmembrane region" description="Helical" evidence="2">
    <location>
        <begin position="101"/>
        <end position="119"/>
    </location>
</feature>
<gene>
    <name evidence="4" type="ORF">GCM10012285_24650</name>
</gene>
<evidence type="ECO:0000259" key="3">
    <source>
        <dbReference type="Pfam" id="PF20182"/>
    </source>
</evidence>
<feature type="transmembrane region" description="Helical" evidence="2">
    <location>
        <begin position="66"/>
        <end position="89"/>
    </location>
</feature>
<keyword evidence="2" id="KW-0812">Transmembrane</keyword>
<feature type="transmembrane region" description="Helical" evidence="2">
    <location>
        <begin position="6"/>
        <end position="24"/>
    </location>
</feature>